<dbReference type="Gene3D" id="2.20.110.10">
    <property type="entry name" value="Histone H3 K4-specific methyltransferase SET7/9 N-terminal domain"/>
    <property type="match status" value="3"/>
</dbReference>
<keyword evidence="1" id="KW-0677">Repeat</keyword>
<dbReference type="SUPFAM" id="SSF82185">
    <property type="entry name" value="Histone H3 K4-specific methyltransferase SET7/9 N-terminal domain"/>
    <property type="match status" value="2"/>
</dbReference>
<evidence type="ECO:0000256" key="1">
    <source>
        <dbReference type="ARBA" id="ARBA00022737"/>
    </source>
</evidence>
<name>A0A7S0ZQ55_NOCSC</name>
<dbReference type="EMBL" id="HBFQ01004578">
    <property type="protein sequence ID" value="CAD8828820.1"/>
    <property type="molecule type" value="Transcribed_RNA"/>
</dbReference>
<organism evidence="3">
    <name type="scientific">Noctiluca scintillans</name>
    <name type="common">Sea sparkle</name>
    <name type="synonym">Red tide dinoflagellate</name>
    <dbReference type="NCBI Taxonomy" id="2966"/>
    <lineage>
        <taxon>Eukaryota</taxon>
        <taxon>Sar</taxon>
        <taxon>Alveolata</taxon>
        <taxon>Dinophyceae</taxon>
        <taxon>Noctilucales</taxon>
        <taxon>Noctilucaceae</taxon>
        <taxon>Noctiluca</taxon>
    </lineage>
</organism>
<dbReference type="SMART" id="SM00698">
    <property type="entry name" value="MORN"/>
    <property type="match status" value="10"/>
</dbReference>
<accession>A0A7S0ZQ55</accession>
<dbReference type="PANTHER" id="PTHR43215:SF14">
    <property type="entry name" value="RADIAL SPOKE HEAD 1 HOMOLOG"/>
    <property type="match status" value="1"/>
</dbReference>
<proteinExistence type="predicted"/>
<sequence>MVELPLRGEIEVVLPVTVKAIRLCVWVQNVSFLTRENVLELVAFTHLIDITLFHEQTEPLEFFLHTKWAPRSTTLVPLGGNILNKEEADALEAQEAEAEEIAKRESRISRACTKLKQFMYRFLCCGFCKPVVNRKYERSTRGSLLVAFRFLNAEEAQEDVDRMVTIEQIVNAETGLNNAKMERHMDQWIDVARVFSIHLGQAELDSIKNHLEKMKSLVEPLRTLPDRRLRSLLILKQNLRRDLDNAELMENAIAKLEKSLGEWQTMLDEEASTSLQPLPFKQIKSRVISGRVVQTIEHTEDFLQEMCDSIWNLTKLNMVTKKQLLHYVIRSEQLKLSTNWRPDNIPNHVASLVQQEFNDVQGVRLTGYKCLDIDMQRECRPGTNEPAILNGRLVYKSAIPVDGNHIYLYWDGHQRWVVSPSEESRGQPAPYGLNKEEPFGFVWVKDLAATPDKITEPWFGWDGSRWEKDRTVRILAKGSHLSTSLGAYAINDHDGPSGPTAPQGLCSTIGSVFRELFSLFVGMASSRKVEPQLKDCLVGLTTQGITVAWNDERLEKLSPFRKFLMNEFGSYPAVWSYVTRTCAIPKALVQSNLLMMFEREENETDPFLAGSDHELLAAVISEEIDVDLTGNISIHDLSQVFDPTMQFTGQLSHFKKWCERHEKYNNMDELWAELSSTFEVDIATWAKNMKTLMLQFIPKDEEMSSASPERRAEMLFAELDQQMSGGVSLHELMPIGGERLDDIGESMLKFFLPLSHVREIKPSVVSLFGSQKMSITIQVYSHLADAKEWSDLKRAMDPDWQPSGGVEQMQICMLPEYFDLWRQVIRESDMMHPREWVRFYEGGYEEHPAIKGLFMRHGEGMQKWPNGQVYVGQWQNHMYHGEGQLWANDDVWKSGQGRPLYSGQWCQGRRHGFGTLKWDQEVAERKPNVLFNSVQHVGVSKVYQGEFRDDLFNGRGTLSVLGAVSQKYIVRTPEERLNRNFVPLPQLDPSQMTRYDGEFESDYADVAAHVAERDLMQAQEFKDEQKTLNLLELTEQDKAKRHPTFVRYFEEDRNRVQKSGAPMRDLALAMYHLKYGDTRNMTTGVGVYADDSEYRGTYRDGRPHGDGEVTQYIDLSGSGTLTWTAKYSGQWADGLRDGEGKYEINGGFVYQGQWKANKRCGDGEQIVCAESVDNFGYRKYSGAWKDDMWFGDGTLHFGQQPGDAYVYKGQFKRNFRDGKGATWINDVLIHHGSWRKDTMYSSKEDYTWLHQVLPGNTSGVIFYGQVSSDCKRVGRGTVYAPSSQSDPAFTKAMNEGRAFNVEDPNVPVSWVHTLYHGSWRDNLPHGEGIQKFKNLGLYTGQFSRGERHGRGTWDRSDGKWIYRPVDGAMNNWECDLMHGVGVLETGRHVHENVIFQKGVCQMPFTEKGPPKSGFDDNFLFGNIVHGSRKVKETLALTNSMSSSMVDEPDNRMDDADYTHLSAVSRSLESRDGKVDLASEVPQALVREPTNIGDFDEDIYVTGGTDVNKVLNGLYYRLSGTFGLPVFMLVKKNTNGLMTSYDERYLYMDHTRSGWIIGTNPTGPVTSAPGCAFVEDAEQPGRLSDVWWVWHGPANSMVQWTETKPSRWREVKPIDRIWARSIIGFEVTGVSGRRGGLQPCLLIRQQKEFYGRPVYQAESGGQFLFWMEKGGTVESGIQCMSMDCVGKAHRLFVNPGHWVMAEEIGEVPEGPCCQAYVEDLALTPNQIDNASVWQVAEKAKDGTQVFVPCPTLKLVIEEMHSLANTQLAAELEEEQSASEATALLRSPTQGSNASM</sequence>
<evidence type="ECO:0000256" key="2">
    <source>
        <dbReference type="SAM" id="Coils"/>
    </source>
</evidence>
<keyword evidence="2" id="KW-0175">Coiled coil</keyword>
<dbReference type="GO" id="GO:0005829">
    <property type="term" value="C:cytosol"/>
    <property type="evidence" value="ECO:0007669"/>
    <property type="project" value="TreeGrafter"/>
</dbReference>
<feature type="coiled-coil region" evidence="2">
    <location>
        <begin position="229"/>
        <end position="266"/>
    </location>
</feature>
<evidence type="ECO:0000313" key="3">
    <source>
        <dbReference type="EMBL" id="CAD8828820.1"/>
    </source>
</evidence>
<dbReference type="InterPro" id="IPR003409">
    <property type="entry name" value="MORN"/>
</dbReference>
<reference evidence="3" key="1">
    <citation type="submission" date="2021-01" db="EMBL/GenBank/DDBJ databases">
        <authorList>
            <person name="Corre E."/>
            <person name="Pelletier E."/>
            <person name="Niang G."/>
            <person name="Scheremetjew M."/>
            <person name="Finn R."/>
            <person name="Kale V."/>
            <person name="Holt S."/>
            <person name="Cochrane G."/>
            <person name="Meng A."/>
            <person name="Brown T."/>
            <person name="Cohen L."/>
        </authorList>
    </citation>
    <scope>NUCLEOTIDE SEQUENCE</scope>
</reference>
<dbReference type="PANTHER" id="PTHR43215">
    <property type="entry name" value="RADIAL SPOKE HEAD 1 HOMOLOG"/>
    <property type="match status" value="1"/>
</dbReference>
<dbReference type="Pfam" id="PF02493">
    <property type="entry name" value="MORN"/>
    <property type="match status" value="10"/>
</dbReference>
<gene>
    <name evidence="3" type="ORF">NSCI0253_LOCUS3166</name>
</gene>
<protein>
    <submittedName>
        <fullName evidence="3">Uncharacterized protein</fullName>
    </submittedName>
</protein>